<dbReference type="Proteomes" id="UP001597510">
    <property type="component" value="Unassembled WGS sequence"/>
</dbReference>
<dbReference type="RefSeq" id="WP_340239579.1">
    <property type="nucleotide sequence ID" value="NZ_JBBEWC010000013.1"/>
</dbReference>
<proteinExistence type="predicted"/>
<sequence>MIILPQEIKERFFKTINGDISIEEFEQWLYTDNDLENHLNSNDYLDLISLNFKKSGAKHELWKLLKKHIDLSEFETYKILELLREAQKKTDSLPFILMEFYDLYCRGYNFLQDLGLAIVIAINATADTWEELTSQQQKELLESLSPKLEEYIEEVINWIETKKIILLGSPDEIQYYKYEDLRFNKTQINIIRIN</sequence>
<accession>A0ABW5JDQ3</accession>
<gene>
    <name evidence="1" type="ORF">ACFSR2_18475</name>
</gene>
<keyword evidence="2" id="KW-1185">Reference proteome</keyword>
<evidence type="ECO:0000313" key="1">
    <source>
        <dbReference type="EMBL" id="MFD2522891.1"/>
    </source>
</evidence>
<evidence type="ECO:0000313" key="2">
    <source>
        <dbReference type="Proteomes" id="UP001597510"/>
    </source>
</evidence>
<protein>
    <submittedName>
        <fullName evidence="1">Uncharacterized protein</fullName>
    </submittedName>
</protein>
<reference evidence="2" key="1">
    <citation type="journal article" date="2019" name="Int. J. Syst. Evol. Microbiol.">
        <title>The Global Catalogue of Microorganisms (GCM) 10K type strain sequencing project: providing services to taxonomists for standard genome sequencing and annotation.</title>
        <authorList>
            <consortium name="The Broad Institute Genomics Platform"/>
            <consortium name="The Broad Institute Genome Sequencing Center for Infectious Disease"/>
            <person name="Wu L."/>
            <person name="Ma J."/>
        </authorList>
    </citation>
    <scope>NUCLEOTIDE SEQUENCE [LARGE SCALE GENOMIC DNA]</scope>
    <source>
        <strain evidence="2">KCTC 52344</strain>
    </source>
</reference>
<dbReference type="EMBL" id="JBHULC010000022">
    <property type="protein sequence ID" value="MFD2522891.1"/>
    <property type="molecule type" value="Genomic_DNA"/>
</dbReference>
<name>A0ABW5JDQ3_9BACT</name>
<organism evidence="1 2">
    <name type="scientific">Emticicia soli</name>
    <dbReference type="NCBI Taxonomy" id="2027878"/>
    <lineage>
        <taxon>Bacteria</taxon>
        <taxon>Pseudomonadati</taxon>
        <taxon>Bacteroidota</taxon>
        <taxon>Cytophagia</taxon>
        <taxon>Cytophagales</taxon>
        <taxon>Leadbetterellaceae</taxon>
        <taxon>Emticicia</taxon>
    </lineage>
</organism>
<comment type="caution">
    <text evidence="1">The sequence shown here is derived from an EMBL/GenBank/DDBJ whole genome shotgun (WGS) entry which is preliminary data.</text>
</comment>